<dbReference type="VEuPathDB" id="FungiDB:T552_02431"/>
<dbReference type="SUPFAM" id="SSF57829">
    <property type="entry name" value="Zn-binding ribosomal proteins"/>
    <property type="match status" value="1"/>
</dbReference>
<dbReference type="AlphaFoldDB" id="A0A0W4ZF08"/>
<reference evidence="8" key="1">
    <citation type="journal article" date="2016" name="Nat. Commun.">
        <title>Genome analysis of three Pneumocystis species reveals adaptation mechanisms to life exclusively in mammalian hosts.</title>
        <authorList>
            <person name="Ma L."/>
            <person name="Chen Z."/>
            <person name="Huang D.W."/>
            <person name="Kutty G."/>
            <person name="Ishihara M."/>
            <person name="Wang H."/>
            <person name="Abouelleil A."/>
            <person name="Bishop L."/>
            <person name="Davey E."/>
            <person name="Deng R."/>
            <person name="Deng X."/>
            <person name="Fan L."/>
            <person name="Fantoni G."/>
            <person name="Fitzgerald M."/>
            <person name="Gogineni E."/>
            <person name="Goldberg J.M."/>
            <person name="Handley G."/>
            <person name="Hu X."/>
            <person name="Huber C."/>
            <person name="Jiao X."/>
            <person name="Jones K."/>
            <person name="Levin J.Z."/>
            <person name="Liu Y."/>
            <person name="Macdonald P."/>
            <person name="Melnikov A."/>
            <person name="Raley C."/>
            <person name="Sassi M."/>
            <person name="Sherman B.T."/>
            <person name="Song X."/>
            <person name="Sykes S."/>
            <person name="Tran B."/>
            <person name="Walsh L."/>
            <person name="Xia Y."/>
            <person name="Yang J."/>
            <person name="Young S."/>
            <person name="Zeng Q."/>
            <person name="Zheng X."/>
            <person name="Stephens R."/>
            <person name="Nusbaum C."/>
            <person name="Birren B.W."/>
            <person name="Azadi P."/>
            <person name="Lempicki R.A."/>
            <person name="Cuomo C.A."/>
            <person name="Kovacs J.A."/>
        </authorList>
    </citation>
    <scope>NUCLEOTIDE SEQUENCE [LARGE SCALE GENOMIC DNA]</scope>
    <source>
        <strain evidence="8">B80</strain>
    </source>
</reference>
<dbReference type="GeneID" id="28937176"/>
<dbReference type="InterPro" id="IPR052008">
    <property type="entry name" value="Mitoribosomal_protein_bL33"/>
</dbReference>
<comment type="similarity">
    <text evidence="2">Belongs to the bacterial ribosomal protein bL33 family.</text>
</comment>
<dbReference type="InterPro" id="IPR011332">
    <property type="entry name" value="Ribosomal_zn-bd"/>
</dbReference>
<keyword evidence="4" id="KW-0496">Mitochondrion</keyword>
<dbReference type="NCBIfam" id="TIGR01023">
    <property type="entry name" value="rpmG_bact"/>
    <property type="match status" value="1"/>
</dbReference>
<evidence type="ECO:0000256" key="3">
    <source>
        <dbReference type="ARBA" id="ARBA00022980"/>
    </source>
</evidence>
<evidence type="ECO:0000256" key="5">
    <source>
        <dbReference type="ARBA" id="ARBA00023274"/>
    </source>
</evidence>
<dbReference type="GO" id="GO:0003735">
    <property type="term" value="F:structural constituent of ribosome"/>
    <property type="evidence" value="ECO:0007669"/>
    <property type="project" value="InterPro"/>
</dbReference>
<dbReference type="GO" id="GO:0005840">
    <property type="term" value="C:ribosome"/>
    <property type="evidence" value="ECO:0007669"/>
    <property type="project" value="UniProtKB-KW"/>
</dbReference>
<evidence type="ECO:0000256" key="1">
    <source>
        <dbReference type="ARBA" id="ARBA00004173"/>
    </source>
</evidence>
<protein>
    <recommendedName>
        <fullName evidence="6">Large ribosomal subunit protein bL33m</fullName>
    </recommendedName>
</protein>
<dbReference type="OrthoDB" id="275534at2759"/>
<evidence type="ECO:0000256" key="2">
    <source>
        <dbReference type="ARBA" id="ARBA00007596"/>
    </source>
</evidence>
<gene>
    <name evidence="7" type="ORF">T552_02431</name>
</gene>
<keyword evidence="5" id="KW-0687">Ribonucleoprotein</keyword>
<dbReference type="GO" id="GO:0006412">
    <property type="term" value="P:translation"/>
    <property type="evidence" value="ECO:0007669"/>
    <property type="project" value="InterPro"/>
</dbReference>
<dbReference type="GO" id="GO:1990904">
    <property type="term" value="C:ribonucleoprotein complex"/>
    <property type="evidence" value="ECO:0007669"/>
    <property type="project" value="UniProtKB-KW"/>
</dbReference>
<evidence type="ECO:0000313" key="8">
    <source>
        <dbReference type="Proteomes" id="UP000054454"/>
    </source>
</evidence>
<name>A0A0W4ZF08_PNEC8</name>
<dbReference type="PANTHER" id="PTHR47037">
    <property type="entry name" value="39S RIBOSOMAL PROTEIN L33, MITOCHONDRIAL"/>
    <property type="match status" value="1"/>
</dbReference>
<dbReference type="Proteomes" id="UP000054454">
    <property type="component" value="Unassembled WGS sequence"/>
</dbReference>
<evidence type="ECO:0000313" key="7">
    <source>
        <dbReference type="EMBL" id="KTW26942.1"/>
    </source>
</evidence>
<dbReference type="Gene3D" id="2.20.28.120">
    <property type="entry name" value="Ribosomal protein L33"/>
    <property type="match status" value="1"/>
</dbReference>
<evidence type="ECO:0000256" key="4">
    <source>
        <dbReference type="ARBA" id="ARBA00023128"/>
    </source>
</evidence>
<dbReference type="PANTHER" id="PTHR47037:SF1">
    <property type="entry name" value="LARGE RIBOSOMAL SUBUNIT PROTEIN BL33M"/>
    <property type="match status" value="1"/>
</dbReference>
<dbReference type="InterPro" id="IPR001705">
    <property type="entry name" value="Ribosomal_bL33"/>
</dbReference>
<dbReference type="EMBL" id="LFVZ01000011">
    <property type="protein sequence ID" value="KTW26942.1"/>
    <property type="molecule type" value="Genomic_DNA"/>
</dbReference>
<sequence>MAKKPKSRTILVKLLSTAGTGWFYTASRPRLSPKLSCIKFDPRVNKRVLFEEAKIK</sequence>
<dbReference type="RefSeq" id="XP_018225133.1">
    <property type="nucleotide sequence ID" value="XM_018370973.1"/>
</dbReference>
<evidence type="ECO:0000256" key="6">
    <source>
        <dbReference type="ARBA" id="ARBA00035275"/>
    </source>
</evidence>
<dbReference type="Pfam" id="PF00471">
    <property type="entry name" value="Ribosomal_L33"/>
    <property type="match status" value="1"/>
</dbReference>
<comment type="subcellular location">
    <subcellularLocation>
        <location evidence="1">Mitochondrion</location>
    </subcellularLocation>
</comment>
<keyword evidence="3 7" id="KW-0689">Ribosomal protein</keyword>
<accession>A0A0W4ZF08</accession>
<organism evidence="7 8">
    <name type="scientific">Pneumocystis carinii (strain B80)</name>
    <name type="common">Rat pneumocystis pneumonia agent</name>
    <name type="synonym">Pneumocystis carinii f. sp. carinii</name>
    <dbReference type="NCBI Taxonomy" id="1408658"/>
    <lineage>
        <taxon>Eukaryota</taxon>
        <taxon>Fungi</taxon>
        <taxon>Dikarya</taxon>
        <taxon>Ascomycota</taxon>
        <taxon>Taphrinomycotina</taxon>
        <taxon>Pneumocystomycetes</taxon>
        <taxon>Pneumocystaceae</taxon>
        <taxon>Pneumocystis</taxon>
    </lineage>
</organism>
<proteinExistence type="inferred from homology"/>
<dbReference type="InterPro" id="IPR038584">
    <property type="entry name" value="Ribosomal_bL33_sf"/>
</dbReference>
<dbReference type="GO" id="GO:0005739">
    <property type="term" value="C:mitochondrion"/>
    <property type="evidence" value="ECO:0007669"/>
    <property type="project" value="UniProtKB-SubCell"/>
</dbReference>
<keyword evidence="8" id="KW-1185">Reference proteome</keyword>
<comment type="caution">
    <text evidence="7">The sequence shown here is derived from an EMBL/GenBank/DDBJ whole genome shotgun (WGS) entry which is preliminary data.</text>
</comment>